<evidence type="ECO:0000259" key="8">
    <source>
        <dbReference type="PROSITE" id="PS50111"/>
    </source>
</evidence>
<dbReference type="Pfam" id="PF00015">
    <property type="entry name" value="MCPsignal"/>
    <property type="match status" value="1"/>
</dbReference>
<dbReference type="PROSITE" id="PS50885">
    <property type="entry name" value="HAMP"/>
    <property type="match status" value="1"/>
</dbReference>
<evidence type="ECO:0008006" key="12">
    <source>
        <dbReference type="Google" id="ProtNLM"/>
    </source>
</evidence>
<dbReference type="Pfam" id="PF00672">
    <property type="entry name" value="HAMP"/>
    <property type="match status" value="1"/>
</dbReference>
<dbReference type="SMART" id="SM00283">
    <property type="entry name" value="MA"/>
    <property type="match status" value="1"/>
</dbReference>
<dbReference type="Proteomes" id="UP001501676">
    <property type="component" value="Unassembled WGS sequence"/>
</dbReference>
<dbReference type="SMART" id="SM00304">
    <property type="entry name" value="HAMP"/>
    <property type="match status" value="1"/>
</dbReference>
<dbReference type="InterPro" id="IPR003660">
    <property type="entry name" value="HAMP_dom"/>
</dbReference>
<keyword evidence="3 5" id="KW-0807">Transducer</keyword>
<evidence type="ECO:0000256" key="4">
    <source>
        <dbReference type="ARBA" id="ARBA00029447"/>
    </source>
</evidence>
<name>A0ABP6T997_9ACTN</name>
<dbReference type="Gene3D" id="1.10.287.950">
    <property type="entry name" value="Methyl-accepting chemotaxis protein"/>
    <property type="match status" value="1"/>
</dbReference>
<dbReference type="SUPFAM" id="SSF58104">
    <property type="entry name" value="Methyl-accepting chemotaxis protein (MCP) signaling domain"/>
    <property type="match status" value="1"/>
</dbReference>
<feature type="domain" description="Methyl-accepting transducer" evidence="8">
    <location>
        <begin position="304"/>
        <end position="533"/>
    </location>
</feature>
<comment type="caution">
    <text evidence="10">The sequence shown here is derived from an EMBL/GenBank/DDBJ whole genome shotgun (WGS) entry which is preliminary data.</text>
</comment>
<accession>A0ABP6T997</accession>
<evidence type="ECO:0000256" key="3">
    <source>
        <dbReference type="ARBA" id="ARBA00023224"/>
    </source>
</evidence>
<evidence type="ECO:0000256" key="6">
    <source>
        <dbReference type="SAM" id="MobiDB-lite"/>
    </source>
</evidence>
<dbReference type="InterPro" id="IPR004089">
    <property type="entry name" value="MCPsignal_dom"/>
</dbReference>
<keyword evidence="2 7" id="KW-1133">Transmembrane helix</keyword>
<evidence type="ECO:0000259" key="9">
    <source>
        <dbReference type="PROSITE" id="PS50885"/>
    </source>
</evidence>
<dbReference type="CDD" id="cd06225">
    <property type="entry name" value="HAMP"/>
    <property type="match status" value="1"/>
</dbReference>
<feature type="transmembrane region" description="Helical" evidence="7">
    <location>
        <begin position="36"/>
        <end position="55"/>
    </location>
</feature>
<evidence type="ECO:0000256" key="2">
    <source>
        <dbReference type="ARBA" id="ARBA00022989"/>
    </source>
</evidence>
<dbReference type="RefSeq" id="WP_345732951.1">
    <property type="nucleotide sequence ID" value="NZ_BAAAYN010000057.1"/>
</dbReference>
<gene>
    <name evidence="10" type="ORF">GCM10020369_73920</name>
</gene>
<feature type="region of interest" description="Disordered" evidence="6">
    <location>
        <begin position="1"/>
        <end position="22"/>
    </location>
</feature>
<comment type="similarity">
    <text evidence="4">Belongs to the methyl-accepting chemotaxis (MCP) protein family.</text>
</comment>
<dbReference type="PRINTS" id="PR00260">
    <property type="entry name" value="CHEMTRNSDUCR"/>
</dbReference>
<evidence type="ECO:0000313" key="10">
    <source>
        <dbReference type="EMBL" id="GAA3396599.1"/>
    </source>
</evidence>
<keyword evidence="1 7" id="KW-0812">Transmembrane</keyword>
<keyword evidence="7" id="KW-0472">Membrane</keyword>
<feature type="transmembrane region" description="Helical" evidence="7">
    <location>
        <begin position="212"/>
        <end position="232"/>
    </location>
</feature>
<organism evidence="10 11">
    <name type="scientific">Cryptosporangium minutisporangium</name>
    <dbReference type="NCBI Taxonomy" id="113569"/>
    <lineage>
        <taxon>Bacteria</taxon>
        <taxon>Bacillati</taxon>
        <taxon>Actinomycetota</taxon>
        <taxon>Actinomycetes</taxon>
        <taxon>Cryptosporangiales</taxon>
        <taxon>Cryptosporangiaceae</taxon>
        <taxon>Cryptosporangium</taxon>
    </lineage>
</organism>
<dbReference type="PANTHER" id="PTHR32089:SF112">
    <property type="entry name" value="LYSOZYME-LIKE PROTEIN-RELATED"/>
    <property type="match status" value="1"/>
</dbReference>
<sequence length="548" mass="56556">MTVNDTLHGDVHTPVGSESGRSGGGALANLSVKVKFLAAVATMAICLVAMVAYAATGLQRVENKSDEMRAAASLGAQLQQLRALALNERLLSLNYYMSSVTFRRTQLASLQTTEASMTTLANAYFPAAKAVDATAATRLQSQLEEYHTIRKEQMLPASNAGNLSAFWAGWNKGTQLAKQMDADFATLNDAHTARFDEAVDAVHSTKNKVSTALIVAGIAALLLGVGVAWLMASAVVGRLRRVTTVLQAVAAGDLTKAADVVGRDEVGLAARAVDEATASIRQTVAALSDSARTLAESSRQLSSSAEAIASTADETSSQANVLATASEDVSRNVQTAAAGTEEMGAAIREISQSANDAAGVASHAVTAAATTNATVAKLGASSAEIGNVVKVITSIAEQTNLLAPNATIEAARAGEAGKGFAVVANEVKDLAQETAKATEDISHRVEAIQADTDSAVVAIEEISEIIAKINDYQMTIASAVEEQTATTNEMSRSIAEASTGSASIADNIASVAAAARTTSATVGETRRSAEHLAGMSTQLQSLVARFRS</sequence>
<evidence type="ECO:0000256" key="7">
    <source>
        <dbReference type="SAM" id="Phobius"/>
    </source>
</evidence>
<feature type="domain" description="HAMP" evidence="9">
    <location>
        <begin position="233"/>
        <end position="285"/>
    </location>
</feature>
<evidence type="ECO:0000313" key="11">
    <source>
        <dbReference type="Proteomes" id="UP001501676"/>
    </source>
</evidence>
<proteinExistence type="inferred from homology"/>
<dbReference type="InterPro" id="IPR004090">
    <property type="entry name" value="Chemotax_Me-accpt_rcpt"/>
</dbReference>
<protein>
    <recommendedName>
        <fullName evidence="12">Methyl-accepting chemotaxis protein</fullName>
    </recommendedName>
</protein>
<evidence type="ECO:0000256" key="5">
    <source>
        <dbReference type="PROSITE-ProRule" id="PRU00284"/>
    </source>
</evidence>
<dbReference type="PROSITE" id="PS50111">
    <property type="entry name" value="CHEMOTAXIS_TRANSDUC_2"/>
    <property type="match status" value="1"/>
</dbReference>
<reference evidence="11" key="1">
    <citation type="journal article" date="2019" name="Int. J. Syst. Evol. Microbiol.">
        <title>The Global Catalogue of Microorganisms (GCM) 10K type strain sequencing project: providing services to taxonomists for standard genome sequencing and annotation.</title>
        <authorList>
            <consortium name="The Broad Institute Genomics Platform"/>
            <consortium name="The Broad Institute Genome Sequencing Center for Infectious Disease"/>
            <person name="Wu L."/>
            <person name="Ma J."/>
        </authorList>
    </citation>
    <scope>NUCLEOTIDE SEQUENCE [LARGE SCALE GENOMIC DNA]</scope>
    <source>
        <strain evidence="11">JCM 9458</strain>
    </source>
</reference>
<keyword evidence="11" id="KW-1185">Reference proteome</keyword>
<evidence type="ECO:0000256" key="1">
    <source>
        <dbReference type="ARBA" id="ARBA00022692"/>
    </source>
</evidence>
<dbReference type="EMBL" id="BAAAYN010000057">
    <property type="protein sequence ID" value="GAA3396599.1"/>
    <property type="molecule type" value="Genomic_DNA"/>
</dbReference>
<dbReference type="PANTHER" id="PTHR32089">
    <property type="entry name" value="METHYL-ACCEPTING CHEMOTAXIS PROTEIN MCPB"/>
    <property type="match status" value="1"/>
</dbReference>